<dbReference type="PROSITE" id="PS51379">
    <property type="entry name" value="4FE4S_FER_2"/>
    <property type="match status" value="2"/>
</dbReference>
<evidence type="ECO:0000313" key="5">
    <source>
        <dbReference type="EMBL" id="MBB6063241.1"/>
    </source>
</evidence>
<gene>
    <name evidence="5" type="ORF">HNP65_001705</name>
</gene>
<dbReference type="RefSeq" id="WP_126993022.1">
    <property type="nucleotide sequence ID" value="NZ_JACHEX010000005.1"/>
</dbReference>
<dbReference type="Gene3D" id="3.30.70.3270">
    <property type="match status" value="1"/>
</dbReference>
<dbReference type="PROSITE" id="PS00198">
    <property type="entry name" value="4FE4S_FER_1"/>
    <property type="match status" value="2"/>
</dbReference>
<accession>A0A841GVT8</accession>
<evidence type="ECO:0000256" key="3">
    <source>
        <dbReference type="ARBA" id="ARBA00023014"/>
    </source>
</evidence>
<keyword evidence="1" id="KW-0479">Metal-binding</keyword>
<keyword evidence="6" id="KW-1185">Reference proteome</keyword>
<evidence type="ECO:0000313" key="6">
    <source>
        <dbReference type="Proteomes" id="UP000555828"/>
    </source>
</evidence>
<feature type="domain" description="4Fe-4S ferredoxin-type" evidence="4">
    <location>
        <begin position="6"/>
        <end position="35"/>
    </location>
</feature>
<proteinExistence type="predicted"/>
<comment type="caution">
    <text evidence="5">The sequence shown here is derived from an EMBL/GenBank/DDBJ whole genome shotgun (WGS) entry which is preliminary data.</text>
</comment>
<keyword evidence="3" id="KW-0411">Iron-sulfur</keyword>
<dbReference type="Proteomes" id="UP000555828">
    <property type="component" value="Unassembled WGS sequence"/>
</dbReference>
<dbReference type="InterPro" id="IPR017896">
    <property type="entry name" value="4Fe4S_Fe-S-bd"/>
</dbReference>
<dbReference type="GO" id="GO:0047553">
    <property type="term" value="F:2-oxoglutarate synthase activity"/>
    <property type="evidence" value="ECO:0007669"/>
    <property type="project" value="UniProtKB-EC"/>
</dbReference>
<dbReference type="EC" id="1.2.7.3" evidence="5"/>
<dbReference type="Gene3D" id="3.30.70.20">
    <property type="match status" value="1"/>
</dbReference>
<dbReference type="GO" id="GO:0051536">
    <property type="term" value="F:iron-sulfur cluster binding"/>
    <property type="evidence" value="ECO:0007669"/>
    <property type="project" value="UniProtKB-KW"/>
</dbReference>
<evidence type="ECO:0000256" key="1">
    <source>
        <dbReference type="ARBA" id="ARBA00022723"/>
    </source>
</evidence>
<keyword evidence="2" id="KW-0408">Iron</keyword>
<dbReference type="SUPFAM" id="SSF54862">
    <property type="entry name" value="4Fe-4S ferredoxins"/>
    <property type="match status" value="1"/>
</dbReference>
<reference evidence="5 6" key="1">
    <citation type="submission" date="2020-08" db="EMBL/GenBank/DDBJ databases">
        <title>Genomic Encyclopedia of Type Strains, Phase IV (KMG-IV): sequencing the most valuable type-strain genomes for metagenomic binning, comparative biology and taxonomic classification.</title>
        <authorList>
            <person name="Goeker M."/>
        </authorList>
    </citation>
    <scope>NUCLEOTIDE SEQUENCE [LARGE SCALE GENOMIC DNA]</scope>
    <source>
        <strain evidence="5 6">DSM 13481</strain>
    </source>
</reference>
<dbReference type="PANTHER" id="PTHR43122:SF1">
    <property type="entry name" value="IRON-SULFUR-BINDING PROTEIN"/>
    <property type="match status" value="1"/>
</dbReference>
<organism evidence="5 6">
    <name type="scientific">Thermosipho japonicus</name>
    <dbReference type="NCBI Taxonomy" id="90323"/>
    <lineage>
        <taxon>Bacteria</taxon>
        <taxon>Thermotogati</taxon>
        <taxon>Thermotogota</taxon>
        <taxon>Thermotogae</taxon>
        <taxon>Thermotogales</taxon>
        <taxon>Fervidobacteriaceae</taxon>
        <taxon>Thermosipho</taxon>
    </lineage>
</organism>
<dbReference type="PANTHER" id="PTHR43122">
    <property type="entry name" value="FERREDOXIN SUBUNIT OF PYRUVATE:FLAVODOXIN OXIDOREDUCTASE-RELATED"/>
    <property type="match status" value="1"/>
</dbReference>
<dbReference type="EMBL" id="JACHEX010000005">
    <property type="protein sequence ID" value="MBB6063241.1"/>
    <property type="molecule type" value="Genomic_DNA"/>
</dbReference>
<keyword evidence="5" id="KW-0560">Oxidoreductase</keyword>
<evidence type="ECO:0000256" key="2">
    <source>
        <dbReference type="ARBA" id="ARBA00023004"/>
    </source>
</evidence>
<dbReference type="InterPro" id="IPR017900">
    <property type="entry name" value="4Fe4S_Fe_S_CS"/>
</dbReference>
<evidence type="ECO:0000259" key="4">
    <source>
        <dbReference type="PROSITE" id="PS51379"/>
    </source>
</evidence>
<protein>
    <submittedName>
        <fullName evidence="5">2-oxoglutarate ferredoxin oxidoreductase subunit delta</fullName>
        <ecNumber evidence="5">1.2.7.3</ecNumber>
    </submittedName>
</protein>
<dbReference type="GO" id="GO:0046872">
    <property type="term" value="F:metal ion binding"/>
    <property type="evidence" value="ECO:0007669"/>
    <property type="project" value="UniProtKB-KW"/>
</dbReference>
<dbReference type="Pfam" id="PF13187">
    <property type="entry name" value="Fer4_9"/>
    <property type="match status" value="1"/>
</dbReference>
<dbReference type="AlphaFoldDB" id="A0A841GVT8"/>
<name>A0A841GVT8_9BACT</name>
<sequence>MAKRSFRVDINYDWCKSCGICYHMCPTKTIKEGELKRPVVEDHSTCIGCLICENLCPDFAINIVDITEKVGEKNG</sequence>
<feature type="domain" description="4Fe-4S ferredoxin-type" evidence="4">
    <location>
        <begin position="36"/>
        <end position="66"/>
    </location>
</feature>